<feature type="domain" description="Restriction endonuclease type I HsdR second RecA-like helicase" evidence="2">
    <location>
        <begin position="2"/>
        <end position="43"/>
    </location>
</feature>
<dbReference type="Gene3D" id="3.40.50.300">
    <property type="entry name" value="P-loop containing nucleotide triphosphate hydrolases"/>
    <property type="match status" value="1"/>
</dbReference>
<name>A0A645BJW6_9ZZZZ</name>
<sequence>MQTGFDEPKLHTLFLDKEIRDINAIQTISRVNRTVKYKEDCHIIDLSHNNVNILNIREAFKIYCDMVISDMEPMTIKVIIERIYKTLTFEVLFKKWFDTYQGSLLNSTGNTNLVMSMEEDFRRWITDALKRKQAESEKELESTSKNEIADTDDDALKLKKLINEYFHTITLINGIIEIDAKYQDLDFIDFWKRFIYVYDNLYGKNRNNTITINVIYDDDLGLVVASETSETEGGGSNQKGKKKQQSGSDPLAIINKLNESEKQKGEKIEEWRKYIYDLFDFLKTDEKLIAKINTPDHFTREELYKEFKKTLRKFLRKANDPIKRKFFEENFELLMEDFENSLTKTFEISIYKPTETLPIAAEP</sequence>
<comment type="caution">
    <text evidence="3">The sequence shown here is derived from an EMBL/GenBank/DDBJ whole genome shotgun (WGS) entry which is preliminary data.</text>
</comment>
<feature type="region of interest" description="Disordered" evidence="1">
    <location>
        <begin position="227"/>
        <end position="248"/>
    </location>
</feature>
<accession>A0A645BJW6</accession>
<dbReference type="AlphaFoldDB" id="A0A645BJW6"/>
<dbReference type="PANTHER" id="PTHR42927:SF1">
    <property type="entry name" value="HELICASE SUPERFAMILY 1 AND 2 DOMAIN-CONTAINING PROTEIN"/>
    <property type="match status" value="1"/>
</dbReference>
<dbReference type="EMBL" id="VSSQ01020175">
    <property type="protein sequence ID" value="MPM64831.1"/>
    <property type="molecule type" value="Genomic_DNA"/>
</dbReference>
<gene>
    <name evidence="3" type="ORF">SDC9_111722</name>
</gene>
<protein>
    <recommendedName>
        <fullName evidence="2">Restriction endonuclease type I HsdR second RecA-like helicase domain-containing protein</fullName>
    </recommendedName>
</protein>
<organism evidence="3">
    <name type="scientific">bioreactor metagenome</name>
    <dbReference type="NCBI Taxonomy" id="1076179"/>
    <lineage>
        <taxon>unclassified sequences</taxon>
        <taxon>metagenomes</taxon>
        <taxon>ecological metagenomes</taxon>
    </lineage>
</organism>
<evidence type="ECO:0000256" key="1">
    <source>
        <dbReference type="SAM" id="MobiDB-lite"/>
    </source>
</evidence>
<dbReference type="InterPro" id="IPR055180">
    <property type="entry name" value="HsdR_RecA-like_helicase_dom_2"/>
</dbReference>
<reference evidence="3" key="1">
    <citation type="submission" date="2019-08" db="EMBL/GenBank/DDBJ databases">
        <authorList>
            <person name="Kucharzyk K."/>
            <person name="Murdoch R.W."/>
            <person name="Higgins S."/>
            <person name="Loffler F."/>
        </authorList>
    </citation>
    <scope>NUCLEOTIDE SEQUENCE</scope>
</reference>
<dbReference type="InterPro" id="IPR027417">
    <property type="entry name" value="P-loop_NTPase"/>
</dbReference>
<evidence type="ECO:0000313" key="3">
    <source>
        <dbReference type="EMBL" id="MPM64831.1"/>
    </source>
</evidence>
<proteinExistence type="predicted"/>
<dbReference type="PANTHER" id="PTHR42927">
    <property type="entry name" value="HELICASE SUPERFAMILY 1 AND 2 DOMAIN-CONTAINING PROTEIN"/>
    <property type="match status" value="1"/>
</dbReference>
<evidence type="ECO:0000259" key="2">
    <source>
        <dbReference type="Pfam" id="PF22679"/>
    </source>
</evidence>
<dbReference type="Pfam" id="PF22679">
    <property type="entry name" value="T1R_D3-like"/>
    <property type="match status" value="1"/>
</dbReference>